<sequence length="188" mass="21525">MSGYSTPIPQPSAEVQLYDYSRYEMVFLIILSLVKVLLLHLGAYCPLEAVMLYLSCSLSFLHWELMSQYPKGRDPSMASWYNTTPRSDNLSLLGHNDPGSHIIFCSKSINHFEDLYILWLLRLLDDLSAKYNNLLSSGEILVKSITCDDIDLYLPDPDPDIHPVRENIVPSCPLLKRKVSAPWRHQKL</sequence>
<name>A0ACC2T872_9FUNG</name>
<proteinExistence type="predicted"/>
<keyword evidence="2" id="KW-1185">Reference proteome</keyword>
<protein>
    <submittedName>
        <fullName evidence="1">Uncharacterized protein</fullName>
    </submittedName>
</protein>
<organism evidence="1 2">
    <name type="scientific">Entomophthora muscae</name>
    <dbReference type="NCBI Taxonomy" id="34485"/>
    <lineage>
        <taxon>Eukaryota</taxon>
        <taxon>Fungi</taxon>
        <taxon>Fungi incertae sedis</taxon>
        <taxon>Zoopagomycota</taxon>
        <taxon>Entomophthoromycotina</taxon>
        <taxon>Entomophthoromycetes</taxon>
        <taxon>Entomophthorales</taxon>
        <taxon>Entomophthoraceae</taxon>
        <taxon>Entomophthora</taxon>
    </lineage>
</organism>
<accession>A0ACC2T872</accession>
<evidence type="ECO:0000313" key="2">
    <source>
        <dbReference type="Proteomes" id="UP001165960"/>
    </source>
</evidence>
<comment type="caution">
    <text evidence="1">The sequence shown here is derived from an EMBL/GenBank/DDBJ whole genome shotgun (WGS) entry which is preliminary data.</text>
</comment>
<dbReference type="Proteomes" id="UP001165960">
    <property type="component" value="Unassembled WGS sequence"/>
</dbReference>
<reference evidence="1" key="1">
    <citation type="submission" date="2022-04" db="EMBL/GenBank/DDBJ databases">
        <title>Genome of the entomopathogenic fungus Entomophthora muscae.</title>
        <authorList>
            <person name="Elya C."/>
            <person name="Lovett B.R."/>
            <person name="Lee E."/>
            <person name="Macias A.M."/>
            <person name="Hajek A.E."/>
            <person name="De Bivort B.L."/>
            <person name="Kasson M.T."/>
            <person name="De Fine Licht H.H."/>
            <person name="Stajich J.E."/>
        </authorList>
    </citation>
    <scope>NUCLEOTIDE SEQUENCE</scope>
    <source>
        <strain evidence="1">Berkeley</strain>
    </source>
</reference>
<dbReference type="EMBL" id="QTSX02003558">
    <property type="protein sequence ID" value="KAJ9070825.1"/>
    <property type="molecule type" value="Genomic_DNA"/>
</dbReference>
<gene>
    <name evidence="1" type="ORF">DSO57_1003290</name>
</gene>
<evidence type="ECO:0000313" key="1">
    <source>
        <dbReference type="EMBL" id="KAJ9070825.1"/>
    </source>
</evidence>